<feature type="transmembrane region" description="Helical" evidence="1">
    <location>
        <begin position="82"/>
        <end position="103"/>
    </location>
</feature>
<keyword evidence="1" id="KW-0472">Membrane</keyword>
<gene>
    <name evidence="2" type="ORF">FNW17_09410</name>
</gene>
<feature type="transmembrane region" description="Helical" evidence="1">
    <location>
        <begin position="6"/>
        <end position="22"/>
    </location>
</feature>
<sequence length="360" mass="42762">MLFYLLFLLIASSLLLMGYLLPEKNKIFQIVTFLLIVGVVGFRDFVGADFGDYVIWYNSKVRDQDFAVGYLALMNVFRTLNLGYTALFFFIAFFTYLFLFLGVKKYTQNQNLAIFIFLLIPSMFLLSLNTMRQSFVVSICFYAFYYLINKKYLHYLLLMFLGVSIHSTVIIPFILFFLVYRFADKIKVSHILLVLVGSLLFSQLGLVHYFSWFFKDSRYIAYFTTMKIPVNPLKLIILNGVAIFMLFYFEEMKRKYSNQKYLMVLFFLSVIITNFFSLYGDLTRIAYYFKIFEILVIADFIFLRTKELRVWLCSGFMIYYVSIFIYTLKMDIDKDYKCKMIPYKNILFESFKIGTLLKIN</sequence>
<dbReference type="RefSeq" id="WP_143389626.1">
    <property type="nucleotide sequence ID" value="NZ_VJZQ01000003.1"/>
</dbReference>
<dbReference type="OrthoDB" id="1345086at2"/>
<dbReference type="EMBL" id="VJZR01000007">
    <property type="protein sequence ID" value="TRX20877.1"/>
    <property type="molecule type" value="Genomic_DNA"/>
</dbReference>
<organism evidence="2 3">
    <name type="scientific">Flavobacterium franklandianum</name>
    <dbReference type="NCBI Taxonomy" id="2594430"/>
    <lineage>
        <taxon>Bacteria</taxon>
        <taxon>Pseudomonadati</taxon>
        <taxon>Bacteroidota</taxon>
        <taxon>Flavobacteriia</taxon>
        <taxon>Flavobacteriales</taxon>
        <taxon>Flavobacteriaceae</taxon>
        <taxon>Flavobacterium</taxon>
    </lineage>
</organism>
<feature type="transmembrane region" description="Helical" evidence="1">
    <location>
        <begin position="115"/>
        <end position="148"/>
    </location>
</feature>
<protein>
    <submittedName>
        <fullName evidence="2">EpsG family protein</fullName>
    </submittedName>
</protein>
<feature type="transmembrane region" description="Helical" evidence="1">
    <location>
        <begin position="232"/>
        <end position="249"/>
    </location>
</feature>
<keyword evidence="1" id="KW-0812">Transmembrane</keyword>
<reference evidence="2 3" key="1">
    <citation type="submission" date="2019-07" db="EMBL/GenBank/DDBJ databases">
        <title>Novel species of Flavobacterium.</title>
        <authorList>
            <person name="Liu Q."/>
            <person name="Xin Y.-H."/>
        </authorList>
    </citation>
    <scope>NUCLEOTIDE SEQUENCE [LARGE SCALE GENOMIC DNA]</scope>
    <source>
        <strain evidence="2 3">LB3P56</strain>
    </source>
</reference>
<accession>A0A553CK56</accession>
<evidence type="ECO:0000313" key="2">
    <source>
        <dbReference type="EMBL" id="TRX20877.1"/>
    </source>
</evidence>
<evidence type="ECO:0000256" key="1">
    <source>
        <dbReference type="SAM" id="Phobius"/>
    </source>
</evidence>
<feature type="transmembrane region" description="Helical" evidence="1">
    <location>
        <begin position="154"/>
        <end position="179"/>
    </location>
</feature>
<feature type="transmembrane region" description="Helical" evidence="1">
    <location>
        <begin position="191"/>
        <end position="212"/>
    </location>
</feature>
<dbReference type="AlphaFoldDB" id="A0A553CK56"/>
<feature type="transmembrane region" description="Helical" evidence="1">
    <location>
        <begin position="310"/>
        <end position="328"/>
    </location>
</feature>
<name>A0A553CK56_9FLAO</name>
<dbReference type="Pfam" id="PF14897">
    <property type="entry name" value="EpsG"/>
    <property type="match status" value="1"/>
</dbReference>
<keyword evidence="1" id="KW-1133">Transmembrane helix</keyword>
<feature type="transmembrane region" description="Helical" evidence="1">
    <location>
        <begin position="261"/>
        <end position="279"/>
    </location>
</feature>
<proteinExistence type="predicted"/>
<evidence type="ECO:0000313" key="3">
    <source>
        <dbReference type="Proteomes" id="UP000318585"/>
    </source>
</evidence>
<comment type="caution">
    <text evidence="2">The sequence shown here is derived from an EMBL/GenBank/DDBJ whole genome shotgun (WGS) entry which is preliminary data.</text>
</comment>
<dbReference type="InterPro" id="IPR049458">
    <property type="entry name" value="EpsG-like"/>
</dbReference>
<keyword evidence="3" id="KW-1185">Reference proteome</keyword>
<dbReference type="Proteomes" id="UP000318585">
    <property type="component" value="Unassembled WGS sequence"/>
</dbReference>
<feature type="transmembrane region" description="Helical" evidence="1">
    <location>
        <begin position="27"/>
        <end position="46"/>
    </location>
</feature>
<feature type="transmembrane region" description="Helical" evidence="1">
    <location>
        <begin position="285"/>
        <end position="303"/>
    </location>
</feature>